<dbReference type="AlphaFoldDB" id="A0A4U8TAC6"/>
<name>A0A4U8TAC6_9HELI</name>
<evidence type="ECO:0000313" key="2">
    <source>
        <dbReference type="Proteomes" id="UP000029861"/>
    </source>
</evidence>
<proteinExistence type="predicted"/>
<gene>
    <name evidence="1" type="ORF">LS80_008090</name>
</gene>
<protein>
    <submittedName>
        <fullName evidence="1">Uncharacterized protein</fullName>
    </submittedName>
</protein>
<comment type="caution">
    <text evidence="1">The sequence shown here is derived from an EMBL/GenBank/DDBJ whole genome shotgun (WGS) entry which is preliminary data.</text>
</comment>
<dbReference type="Proteomes" id="UP000029861">
    <property type="component" value="Unassembled WGS sequence"/>
</dbReference>
<organism evidence="1 2">
    <name type="scientific">Helicobacter trogontum</name>
    <dbReference type="NCBI Taxonomy" id="50960"/>
    <lineage>
        <taxon>Bacteria</taxon>
        <taxon>Pseudomonadati</taxon>
        <taxon>Campylobacterota</taxon>
        <taxon>Epsilonproteobacteria</taxon>
        <taxon>Campylobacterales</taxon>
        <taxon>Helicobacteraceae</taxon>
        <taxon>Helicobacter</taxon>
    </lineage>
</organism>
<dbReference type="RefSeq" id="WP_034322256.1">
    <property type="nucleotide sequence ID" value="NZ_FZNF01000067.1"/>
</dbReference>
<evidence type="ECO:0000313" key="1">
    <source>
        <dbReference type="EMBL" id="TLD96643.1"/>
    </source>
</evidence>
<accession>A0A4U8TAC6</accession>
<sequence length="81" mass="9737">MTNYTDLFLTSKICVYFKISKQYPPYPEKEPLEDISYDITKVKNLLKPYRLNENHHSHIHSYVAVIQCIEYNNQQSKIRQD</sequence>
<reference evidence="1 2" key="1">
    <citation type="journal article" date="2014" name="Genome Announc.">
        <title>Draft genome sequences of eight enterohepatic helicobacter species isolated from both laboratory and wild rodents.</title>
        <authorList>
            <person name="Sheh A."/>
            <person name="Shen Z."/>
            <person name="Fox J.G."/>
        </authorList>
    </citation>
    <scope>NUCLEOTIDE SEQUENCE [LARGE SCALE GENOMIC DNA]</scope>
    <source>
        <strain evidence="1 2">ATCC 49310</strain>
    </source>
</reference>
<dbReference type="EMBL" id="JRPK02000031">
    <property type="protein sequence ID" value="TLD96643.1"/>
    <property type="molecule type" value="Genomic_DNA"/>
</dbReference>